<keyword evidence="1" id="KW-1133">Transmembrane helix</keyword>
<evidence type="ECO:0008006" key="3">
    <source>
        <dbReference type="Google" id="ProtNLM"/>
    </source>
</evidence>
<keyword evidence="1" id="KW-0812">Transmembrane</keyword>
<feature type="transmembrane region" description="Helical" evidence="1">
    <location>
        <begin position="66"/>
        <end position="91"/>
    </location>
</feature>
<dbReference type="KEGG" id="parq:DSM112329_00950"/>
<gene>
    <name evidence="2" type="ORF">DSM112329_00950</name>
</gene>
<protein>
    <recommendedName>
        <fullName evidence="3">Zinc ribbon domain-containing protein</fullName>
    </recommendedName>
</protein>
<evidence type="ECO:0000256" key="1">
    <source>
        <dbReference type="SAM" id="Phobius"/>
    </source>
</evidence>
<proteinExistence type="predicted"/>
<keyword evidence="1" id="KW-0472">Membrane</keyword>
<organism evidence="2">
    <name type="scientific">Paraconexibacter sp. AEG42_29</name>
    <dbReference type="NCBI Taxonomy" id="2997339"/>
    <lineage>
        <taxon>Bacteria</taxon>
        <taxon>Bacillati</taxon>
        <taxon>Actinomycetota</taxon>
        <taxon>Thermoleophilia</taxon>
        <taxon>Solirubrobacterales</taxon>
        <taxon>Paraconexibacteraceae</taxon>
        <taxon>Paraconexibacter</taxon>
    </lineage>
</organism>
<reference evidence="2" key="1">
    <citation type="submission" date="2022-12" db="EMBL/GenBank/DDBJ databases">
        <title>Paraconexibacter alkalitolerans sp. nov. and Baekduia alba sp. nov., isolated from soil and emended description of the genera Paraconexibacter (Chun et al., 2020) and Baekduia (An et al., 2020).</title>
        <authorList>
            <person name="Vieira S."/>
            <person name="Huber K.J."/>
            <person name="Geppert A."/>
            <person name="Wolf J."/>
            <person name="Neumann-Schaal M."/>
            <person name="Muesken M."/>
            <person name="Overmann J."/>
        </authorList>
    </citation>
    <scope>NUCLEOTIDE SEQUENCE</scope>
    <source>
        <strain evidence="2">AEG42_29</strain>
    </source>
</reference>
<dbReference type="EMBL" id="CP114014">
    <property type="protein sequence ID" value="XAY04121.1"/>
    <property type="molecule type" value="Genomic_DNA"/>
</dbReference>
<dbReference type="AlphaFoldDB" id="A0AAU7ARK0"/>
<name>A0AAU7ARK0_9ACTN</name>
<accession>A0AAU7ARK0</accession>
<sequence>MLVGPKARAAPAGAVDVPPRARVACGGTSSTVAVDRAAPADRRERAGAAGYGWPVHHPERQNRRRWAAATVGGALAATASWLVAMVGVRWLRAALDGARFAVRLVTLTAYRRCPDCFRVLRQEATVCRSCGSRTRR</sequence>
<evidence type="ECO:0000313" key="2">
    <source>
        <dbReference type="EMBL" id="XAY04121.1"/>
    </source>
</evidence>